<proteinExistence type="predicted"/>
<feature type="region of interest" description="Disordered" evidence="1">
    <location>
        <begin position="32"/>
        <end position="56"/>
    </location>
</feature>
<dbReference type="EMBL" id="JAHQIW010000772">
    <property type="protein sequence ID" value="KAJ1349916.1"/>
    <property type="molecule type" value="Genomic_DNA"/>
</dbReference>
<evidence type="ECO:0000256" key="1">
    <source>
        <dbReference type="SAM" id="MobiDB-lite"/>
    </source>
</evidence>
<evidence type="ECO:0000313" key="3">
    <source>
        <dbReference type="Proteomes" id="UP001196413"/>
    </source>
</evidence>
<evidence type="ECO:0000313" key="2">
    <source>
        <dbReference type="EMBL" id="KAJ1349916.1"/>
    </source>
</evidence>
<dbReference type="AlphaFoldDB" id="A0AAD5QKA2"/>
<sequence length="56" mass="6186">MEPRVFMMRSKEFTRCHRRPLASGIVAGQCAQGADLTTTQGIGHAPRSKPSREMAK</sequence>
<comment type="caution">
    <text evidence="2">The sequence shown here is derived from an EMBL/GenBank/DDBJ whole genome shotgun (WGS) entry which is preliminary data.</text>
</comment>
<accession>A0AAD5QKA2</accession>
<protein>
    <submittedName>
        <fullName evidence="2">Uncharacterized protein</fullName>
    </submittedName>
</protein>
<reference evidence="2" key="1">
    <citation type="submission" date="2021-06" db="EMBL/GenBank/DDBJ databases">
        <title>Parelaphostrongylus tenuis whole genome reference sequence.</title>
        <authorList>
            <person name="Garwood T.J."/>
            <person name="Larsen P.A."/>
            <person name="Fountain-Jones N.M."/>
            <person name="Garbe J.R."/>
            <person name="Macchietto M.G."/>
            <person name="Kania S.A."/>
            <person name="Gerhold R.W."/>
            <person name="Richards J.E."/>
            <person name="Wolf T.M."/>
        </authorList>
    </citation>
    <scope>NUCLEOTIDE SEQUENCE</scope>
    <source>
        <strain evidence="2">MNPRO001-30</strain>
        <tissue evidence="2">Meninges</tissue>
    </source>
</reference>
<name>A0AAD5QKA2_PARTN</name>
<keyword evidence="3" id="KW-1185">Reference proteome</keyword>
<organism evidence="2 3">
    <name type="scientific">Parelaphostrongylus tenuis</name>
    <name type="common">Meningeal worm</name>
    <dbReference type="NCBI Taxonomy" id="148309"/>
    <lineage>
        <taxon>Eukaryota</taxon>
        <taxon>Metazoa</taxon>
        <taxon>Ecdysozoa</taxon>
        <taxon>Nematoda</taxon>
        <taxon>Chromadorea</taxon>
        <taxon>Rhabditida</taxon>
        <taxon>Rhabditina</taxon>
        <taxon>Rhabditomorpha</taxon>
        <taxon>Strongyloidea</taxon>
        <taxon>Metastrongylidae</taxon>
        <taxon>Parelaphostrongylus</taxon>
    </lineage>
</organism>
<dbReference type="Proteomes" id="UP001196413">
    <property type="component" value="Unassembled WGS sequence"/>
</dbReference>
<gene>
    <name evidence="2" type="ORF">KIN20_005593</name>
</gene>